<dbReference type="PANTHER" id="PTHR21505:SF12">
    <property type="entry name" value="MADF DOMAIN-CONTAINING PROTEIN-RELATED"/>
    <property type="match status" value="1"/>
</dbReference>
<dbReference type="EnsemblMetazoa" id="AATE007268-RA">
    <property type="protein sequence ID" value="AATE007268-PA.1"/>
    <property type="gene ID" value="AATE007268"/>
</dbReference>
<dbReference type="PANTHER" id="PTHR21505">
    <property type="entry name" value="MADF DOMAIN-CONTAINING PROTEIN-RELATED"/>
    <property type="match status" value="1"/>
</dbReference>
<feature type="compositionally biased region" description="Basic and acidic residues" evidence="1">
    <location>
        <begin position="116"/>
        <end position="127"/>
    </location>
</feature>
<organism evidence="2">
    <name type="scientific">Anopheles atroparvus</name>
    <name type="common">European mosquito</name>
    <dbReference type="NCBI Taxonomy" id="41427"/>
    <lineage>
        <taxon>Eukaryota</taxon>
        <taxon>Metazoa</taxon>
        <taxon>Ecdysozoa</taxon>
        <taxon>Arthropoda</taxon>
        <taxon>Hexapoda</taxon>
        <taxon>Insecta</taxon>
        <taxon>Pterygota</taxon>
        <taxon>Neoptera</taxon>
        <taxon>Endopterygota</taxon>
        <taxon>Diptera</taxon>
        <taxon>Nematocera</taxon>
        <taxon>Culicoidea</taxon>
        <taxon>Culicidae</taxon>
        <taxon>Anophelinae</taxon>
        <taxon>Anopheles</taxon>
    </lineage>
</organism>
<evidence type="ECO:0000256" key="1">
    <source>
        <dbReference type="SAM" id="MobiDB-lite"/>
    </source>
</evidence>
<dbReference type="AlphaFoldDB" id="A0A182IXA8"/>
<accession>A0A182IXA8</accession>
<dbReference type="VEuPathDB" id="VectorBase:AATE007268"/>
<feature type="region of interest" description="Disordered" evidence="1">
    <location>
        <begin position="282"/>
        <end position="303"/>
    </location>
</feature>
<reference evidence="2" key="1">
    <citation type="submission" date="2022-08" db="UniProtKB">
        <authorList>
            <consortium name="EnsemblMetazoa"/>
        </authorList>
    </citation>
    <scope>IDENTIFICATION</scope>
    <source>
        <strain evidence="2">EBRO</strain>
    </source>
</reference>
<protein>
    <submittedName>
        <fullName evidence="2">MADF domain-containing protein</fullName>
    </submittedName>
</protein>
<proteinExistence type="predicted"/>
<dbReference type="STRING" id="41427.A0A182IXA8"/>
<dbReference type="SMART" id="SM00595">
    <property type="entry name" value="MADF"/>
    <property type="match status" value="1"/>
</dbReference>
<name>A0A182IXA8_ANOAO</name>
<feature type="region of interest" description="Disordered" evidence="1">
    <location>
        <begin position="109"/>
        <end position="131"/>
    </location>
</feature>
<sequence length="303" mass="34641">MSSVEWKREAVEHLIQAYRMHPVLFNMRHPRYYNKGSRSEALNQILEEVHSIRPETTVQDVLRKIQTLRTQFGQEIAKSRRASKHGMTYNPTAWWFKGLSFLQNHIKHRSLSPSKNEPDESWKRNDDDNSFNISIVQGDQTEVETAIINEYDQSMDATEYHTEVHYEIDPIDTKNIKTVELKAVQSNVRNNKQLNGGNKKSELDSSAPYQLNQTPVSLPAIGTVVELAQKKEQSPLERHVSLGNFVASQMAHIKDDYNFFATQMEVLNVINRGILKQLASDKNAASEATSGGRSTNRLCDEIE</sequence>
<dbReference type="Pfam" id="PF10545">
    <property type="entry name" value="MADF_DNA_bdg"/>
    <property type="match status" value="1"/>
</dbReference>
<dbReference type="InterPro" id="IPR006578">
    <property type="entry name" value="MADF-dom"/>
</dbReference>
<evidence type="ECO:0000313" key="2">
    <source>
        <dbReference type="EnsemblMetazoa" id="AATE007268-PA.1"/>
    </source>
</evidence>
<dbReference type="PROSITE" id="PS51029">
    <property type="entry name" value="MADF"/>
    <property type="match status" value="1"/>
</dbReference>
<feature type="compositionally biased region" description="Polar residues" evidence="1">
    <location>
        <begin position="286"/>
        <end position="297"/>
    </location>
</feature>